<dbReference type="GO" id="GO:0005886">
    <property type="term" value="C:plasma membrane"/>
    <property type="evidence" value="ECO:0007669"/>
    <property type="project" value="InterPro"/>
</dbReference>
<organism evidence="8 9">
    <name type="scientific">Mangrovibacterium marinum</name>
    <dbReference type="NCBI Taxonomy" id="1639118"/>
    <lineage>
        <taxon>Bacteria</taxon>
        <taxon>Pseudomonadati</taxon>
        <taxon>Bacteroidota</taxon>
        <taxon>Bacteroidia</taxon>
        <taxon>Marinilabiliales</taxon>
        <taxon>Prolixibacteraceae</taxon>
        <taxon>Mangrovibacterium</taxon>
    </lineage>
</organism>
<evidence type="ECO:0000256" key="1">
    <source>
        <dbReference type="ARBA" id="ARBA00022475"/>
    </source>
</evidence>
<feature type="compositionally biased region" description="Basic and acidic residues" evidence="5">
    <location>
        <begin position="93"/>
        <end position="102"/>
    </location>
</feature>
<comment type="caution">
    <text evidence="8">The sequence shown here is derived from an EMBL/GenBank/DDBJ whole genome shotgun (WGS) entry which is preliminary data.</text>
</comment>
<evidence type="ECO:0000256" key="2">
    <source>
        <dbReference type="ARBA" id="ARBA00022692"/>
    </source>
</evidence>
<dbReference type="PANTHER" id="PTHR41335:SF1">
    <property type="entry name" value="MEMBRANE PROTEIN"/>
    <property type="match status" value="1"/>
</dbReference>
<feature type="region of interest" description="Disordered" evidence="5">
    <location>
        <begin position="84"/>
        <end position="109"/>
    </location>
</feature>
<dbReference type="Proteomes" id="UP000243525">
    <property type="component" value="Unassembled WGS sequence"/>
</dbReference>
<dbReference type="AlphaFoldDB" id="A0A2T5BY91"/>
<keyword evidence="1" id="KW-1003">Cell membrane</keyword>
<name>A0A2T5BY91_9BACT</name>
<evidence type="ECO:0000256" key="4">
    <source>
        <dbReference type="ARBA" id="ARBA00023136"/>
    </source>
</evidence>
<gene>
    <name evidence="8" type="ORF">C8N47_12144</name>
</gene>
<evidence type="ECO:0000256" key="5">
    <source>
        <dbReference type="SAM" id="MobiDB-lite"/>
    </source>
</evidence>
<dbReference type="InterPro" id="IPR010445">
    <property type="entry name" value="LapA_dom"/>
</dbReference>
<keyword evidence="9" id="KW-1185">Reference proteome</keyword>
<protein>
    <submittedName>
        <fullName evidence="8">Putative integral membrane protein</fullName>
    </submittedName>
</protein>
<accession>A0A2T5BY91</accession>
<evidence type="ECO:0000313" key="8">
    <source>
        <dbReference type="EMBL" id="PTN06791.1"/>
    </source>
</evidence>
<dbReference type="RefSeq" id="WP_107823522.1">
    <property type="nucleotide sequence ID" value="NZ_OY782574.1"/>
</dbReference>
<evidence type="ECO:0000256" key="3">
    <source>
        <dbReference type="ARBA" id="ARBA00022989"/>
    </source>
</evidence>
<feature type="domain" description="Lipopolysaccharide assembly protein A" evidence="7">
    <location>
        <begin position="21"/>
        <end position="83"/>
    </location>
</feature>
<evidence type="ECO:0000259" key="7">
    <source>
        <dbReference type="Pfam" id="PF06305"/>
    </source>
</evidence>
<keyword evidence="2 6" id="KW-0812">Transmembrane</keyword>
<dbReference type="Pfam" id="PF06305">
    <property type="entry name" value="LapA_dom"/>
    <property type="match status" value="1"/>
</dbReference>
<evidence type="ECO:0000256" key="6">
    <source>
        <dbReference type="SAM" id="Phobius"/>
    </source>
</evidence>
<feature type="transmembrane region" description="Helical" evidence="6">
    <location>
        <begin position="41"/>
        <end position="60"/>
    </location>
</feature>
<sequence length="109" mass="12059">MSAGIIILLVLALLLVIFTLQNSVAIDLKLLFWQLSDVPLVLTLVVCVITGFLIAALLNYPKIWSLKSKIKALQKELTELKAKQREAAEEDHPEGIEMKGGSDNDLFNV</sequence>
<keyword evidence="3 6" id="KW-1133">Transmembrane helix</keyword>
<dbReference type="PANTHER" id="PTHR41335">
    <property type="entry name" value="MEMBRANE PROTEIN-RELATED"/>
    <property type="match status" value="1"/>
</dbReference>
<evidence type="ECO:0000313" key="9">
    <source>
        <dbReference type="Proteomes" id="UP000243525"/>
    </source>
</evidence>
<dbReference type="OrthoDB" id="1123229at2"/>
<keyword evidence="4 6" id="KW-0472">Membrane</keyword>
<proteinExistence type="predicted"/>
<dbReference type="EMBL" id="QAAD01000021">
    <property type="protein sequence ID" value="PTN06791.1"/>
    <property type="molecule type" value="Genomic_DNA"/>
</dbReference>
<reference evidence="8 9" key="1">
    <citation type="submission" date="2018-04" db="EMBL/GenBank/DDBJ databases">
        <title>Genomic Encyclopedia of Archaeal and Bacterial Type Strains, Phase II (KMG-II): from individual species to whole genera.</title>
        <authorList>
            <person name="Goeker M."/>
        </authorList>
    </citation>
    <scope>NUCLEOTIDE SEQUENCE [LARGE SCALE GENOMIC DNA]</scope>
    <source>
        <strain evidence="8 9">DSM 28823</strain>
    </source>
</reference>